<keyword evidence="2" id="KW-1185">Reference proteome</keyword>
<protein>
    <submittedName>
        <fullName evidence="1">Saccharopine dehydrogenase NADP-binding domain-containing protein</fullName>
    </submittedName>
</protein>
<evidence type="ECO:0000313" key="1">
    <source>
        <dbReference type="EMBL" id="MCQ8186774.1"/>
    </source>
</evidence>
<name>A0ABT1UNS5_9ACTN</name>
<reference evidence="1 2" key="1">
    <citation type="submission" date="2022-07" db="EMBL/GenBank/DDBJ databases">
        <authorList>
            <person name="Phongsopitanun W."/>
            <person name="Tanasupawat S."/>
        </authorList>
    </citation>
    <scope>NUCLEOTIDE SEQUENCE [LARGE SCALE GENOMIC DNA]</scope>
    <source>
        <strain evidence="1 2">RCU-064</strain>
    </source>
</reference>
<comment type="caution">
    <text evidence="1">The sequence shown here is derived from an EMBL/GenBank/DDBJ whole genome shotgun (WGS) entry which is preliminary data.</text>
</comment>
<dbReference type="Gene3D" id="3.40.50.720">
    <property type="entry name" value="NAD(P)-binding Rossmann-like Domain"/>
    <property type="match status" value="1"/>
</dbReference>
<dbReference type="InterPro" id="IPR036291">
    <property type="entry name" value="NAD(P)-bd_dom_sf"/>
</dbReference>
<organism evidence="1 2">
    <name type="scientific">Streptomyces rugosispiralis</name>
    <dbReference type="NCBI Taxonomy" id="2967341"/>
    <lineage>
        <taxon>Bacteria</taxon>
        <taxon>Bacillati</taxon>
        <taxon>Actinomycetota</taxon>
        <taxon>Actinomycetes</taxon>
        <taxon>Kitasatosporales</taxon>
        <taxon>Streptomycetaceae</taxon>
        <taxon>Streptomyces</taxon>
    </lineage>
</organism>
<gene>
    <name evidence="1" type="ORF">NP777_00600</name>
</gene>
<dbReference type="Proteomes" id="UP001204746">
    <property type="component" value="Unassembled WGS sequence"/>
</dbReference>
<dbReference type="PANTHER" id="PTHR43781">
    <property type="entry name" value="SACCHAROPINE DEHYDROGENASE"/>
    <property type="match status" value="1"/>
</dbReference>
<dbReference type="RefSeq" id="WP_256647977.1">
    <property type="nucleotide sequence ID" value="NZ_JANIAA010000001.1"/>
</dbReference>
<dbReference type="SUPFAM" id="SSF51735">
    <property type="entry name" value="NAD(P)-binding Rossmann-fold domains"/>
    <property type="match status" value="1"/>
</dbReference>
<dbReference type="PANTHER" id="PTHR43781:SF1">
    <property type="entry name" value="SACCHAROPINE DEHYDROGENASE"/>
    <property type="match status" value="1"/>
</dbReference>
<evidence type="ECO:0000313" key="2">
    <source>
        <dbReference type="Proteomes" id="UP001204746"/>
    </source>
</evidence>
<dbReference type="EMBL" id="JANIAA010000001">
    <property type="protein sequence ID" value="MCQ8186774.1"/>
    <property type="molecule type" value="Genomic_DNA"/>
</dbReference>
<proteinExistence type="predicted"/>
<sequence length="364" mass="37753">MTQDRRNARMGEIWILGATGRIGRTVTAKLAARDADIVLVGRDGDRLRKTAADAGAPDAKVLISDSVEHMAAEIGSRRPAVVVNTLGDYARTATTLARACMPGGHYVDLAADLDALPRLLGLHGEAVEAASTLVTGAGFGVLATEAVVAELCRDRPAPVQVRVDALGSVAMAAGVVGEAFAAAMVDMVTSGGRRYQDGHLVRTRLGADLRNHTLPDGQTAKSAGAPSGELLAAQGASGARNVVVTTGLAPTSRIVRALLPAFAALLSIPRMRRLAVRQLARTAVKEAPRPRTHSWGHADITWPDGTHREGWLRAGDGMDYTADVLTETASRLARGEAPAGAYTPAAAFGPGLATAAGGTFILDQ</sequence>
<accession>A0ABT1UNS5</accession>